<proteinExistence type="predicted"/>
<evidence type="ECO:0000313" key="1">
    <source>
        <dbReference type="EMBL" id="JAH08217.1"/>
    </source>
</evidence>
<reference evidence="1" key="1">
    <citation type="submission" date="2014-11" db="EMBL/GenBank/DDBJ databases">
        <authorList>
            <person name="Amaro Gonzalez C."/>
        </authorList>
    </citation>
    <scope>NUCLEOTIDE SEQUENCE</scope>
</reference>
<name>A0A0E9PV95_ANGAN</name>
<accession>A0A0E9PV95</accession>
<sequence length="50" mass="5623">MSAVMRTTPSLRCPYLRLNQIHNTLQNDISAEDLSSQSILNSVIFSNNTQ</sequence>
<organism evidence="1">
    <name type="scientific">Anguilla anguilla</name>
    <name type="common">European freshwater eel</name>
    <name type="synonym">Muraena anguilla</name>
    <dbReference type="NCBI Taxonomy" id="7936"/>
    <lineage>
        <taxon>Eukaryota</taxon>
        <taxon>Metazoa</taxon>
        <taxon>Chordata</taxon>
        <taxon>Craniata</taxon>
        <taxon>Vertebrata</taxon>
        <taxon>Euteleostomi</taxon>
        <taxon>Actinopterygii</taxon>
        <taxon>Neopterygii</taxon>
        <taxon>Teleostei</taxon>
        <taxon>Anguilliformes</taxon>
        <taxon>Anguillidae</taxon>
        <taxon>Anguilla</taxon>
    </lineage>
</organism>
<dbReference type="AlphaFoldDB" id="A0A0E9PV95"/>
<reference evidence="1" key="2">
    <citation type="journal article" date="2015" name="Fish Shellfish Immunol.">
        <title>Early steps in the European eel (Anguilla anguilla)-Vibrio vulnificus interaction in the gills: Role of the RtxA13 toxin.</title>
        <authorList>
            <person name="Callol A."/>
            <person name="Pajuelo D."/>
            <person name="Ebbesson L."/>
            <person name="Teles M."/>
            <person name="MacKenzie S."/>
            <person name="Amaro C."/>
        </authorList>
    </citation>
    <scope>NUCLEOTIDE SEQUENCE</scope>
</reference>
<dbReference type="EMBL" id="GBXM01100360">
    <property type="protein sequence ID" value="JAH08217.1"/>
    <property type="molecule type" value="Transcribed_RNA"/>
</dbReference>
<protein>
    <submittedName>
        <fullName evidence="1">Uncharacterized protein</fullName>
    </submittedName>
</protein>